<dbReference type="SMART" id="SM01058">
    <property type="entry name" value="CarD_TRCF"/>
    <property type="match status" value="1"/>
</dbReference>
<keyword evidence="5" id="KW-0347">Helicase</keyword>
<dbReference type="GO" id="GO:0003684">
    <property type="term" value="F:damaged DNA binding"/>
    <property type="evidence" value="ECO:0007669"/>
    <property type="project" value="InterPro"/>
</dbReference>
<dbReference type="Gene3D" id="3.30.2060.10">
    <property type="entry name" value="Penicillin-binding protein 1b domain"/>
    <property type="match status" value="1"/>
</dbReference>
<reference evidence="12 13" key="1">
    <citation type="submission" date="2019-01" db="EMBL/GenBank/DDBJ databases">
        <title>Geovibrio thiophilus DSM 11263, complete genome.</title>
        <authorList>
            <person name="Spring S."/>
            <person name="Bunk B."/>
            <person name="Sproer C."/>
        </authorList>
    </citation>
    <scope>NUCLEOTIDE SEQUENCE [LARGE SCALE GENOMIC DNA]</scope>
    <source>
        <strain evidence="12 13">DSM 11263</strain>
    </source>
</reference>
<evidence type="ECO:0000313" key="13">
    <source>
        <dbReference type="Proteomes" id="UP000287502"/>
    </source>
</evidence>
<dbReference type="GO" id="GO:0005524">
    <property type="term" value="F:ATP binding"/>
    <property type="evidence" value="ECO:0007669"/>
    <property type="project" value="UniProtKB-UniRule"/>
</dbReference>
<evidence type="ECO:0000256" key="7">
    <source>
        <dbReference type="ARBA" id="ARBA00023125"/>
    </source>
</evidence>
<dbReference type="InterPro" id="IPR047112">
    <property type="entry name" value="RecG/Mfd"/>
</dbReference>
<dbReference type="GO" id="GO:0003678">
    <property type="term" value="F:DNA helicase activity"/>
    <property type="evidence" value="ECO:0007669"/>
    <property type="project" value="TreeGrafter"/>
</dbReference>
<dbReference type="Pfam" id="PF17757">
    <property type="entry name" value="UvrB_inter"/>
    <property type="match status" value="1"/>
</dbReference>
<dbReference type="Pfam" id="PF03461">
    <property type="entry name" value="TRCF"/>
    <property type="match status" value="1"/>
</dbReference>
<dbReference type="CDD" id="cd17991">
    <property type="entry name" value="DEXHc_TRCF"/>
    <property type="match status" value="1"/>
</dbReference>
<keyword evidence="13" id="KW-1185">Reference proteome</keyword>
<comment type="subcellular location">
    <subcellularLocation>
        <location evidence="9">Cytoplasm</location>
    </subcellularLocation>
</comment>
<feature type="domain" description="Helicase ATP-binding" evidence="10">
    <location>
        <begin position="582"/>
        <end position="743"/>
    </location>
</feature>
<dbReference type="Proteomes" id="UP000287502">
    <property type="component" value="Chromosome"/>
</dbReference>
<dbReference type="EC" id="3.6.4.-" evidence="9"/>
<comment type="function">
    <text evidence="9">Couples transcription and DNA repair by recognizing RNA polymerase (RNAP) stalled at DNA lesions. Mediates ATP-dependent release of RNAP and its truncated transcript from the DNA, and recruitment of nucleotide excision repair machinery to the damaged site.</text>
</comment>
<keyword evidence="7 9" id="KW-0238">DNA-binding</keyword>
<dbReference type="GO" id="GO:0005737">
    <property type="term" value="C:cytoplasm"/>
    <property type="evidence" value="ECO:0007669"/>
    <property type="project" value="UniProtKB-SubCell"/>
</dbReference>
<dbReference type="Pfam" id="PF00270">
    <property type="entry name" value="DEAD"/>
    <property type="match status" value="1"/>
</dbReference>
<evidence type="ECO:0000256" key="5">
    <source>
        <dbReference type="ARBA" id="ARBA00022806"/>
    </source>
</evidence>
<name>A0A410JUQ7_9BACT</name>
<dbReference type="InterPro" id="IPR001650">
    <property type="entry name" value="Helicase_C-like"/>
</dbReference>
<dbReference type="InterPro" id="IPR014001">
    <property type="entry name" value="Helicase_ATP-bd"/>
</dbReference>
<dbReference type="GO" id="GO:0016787">
    <property type="term" value="F:hydrolase activity"/>
    <property type="evidence" value="ECO:0007669"/>
    <property type="project" value="UniProtKB-KW"/>
</dbReference>
<dbReference type="InterPro" id="IPR004576">
    <property type="entry name" value="Mfd"/>
</dbReference>
<keyword evidence="1 9" id="KW-0963">Cytoplasm</keyword>
<evidence type="ECO:0000256" key="4">
    <source>
        <dbReference type="ARBA" id="ARBA00022801"/>
    </source>
</evidence>
<keyword evidence="8 9" id="KW-0234">DNA repair</keyword>
<organism evidence="12 13">
    <name type="scientific">Geovibrio thiophilus</name>
    <dbReference type="NCBI Taxonomy" id="139438"/>
    <lineage>
        <taxon>Bacteria</taxon>
        <taxon>Pseudomonadati</taxon>
        <taxon>Deferribacterota</taxon>
        <taxon>Deferribacteres</taxon>
        <taxon>Deferribacterales</taxon>
        <taxon>Geovibrionaceae</taxon>
        <taxon>Geovibrio</taxon>
    </lineage>
</organism>
<dbReference type="Pfam" id="PF02559">
    <property type="entry name" value="CarD_TRCF_RID"/>
    <property type="match status" value="1"/>
</dbReference>
<evidence type="ECO:0000256" key="6">
    <source>
        <dbReference type="ARBA" id="ARBA00022840"/>
    </source>
</evidence>
<proteinExistence type="inferred from homology"/>
<keyword evidence="4 9" id="KW-0378">Hydrolase</keyword>
<evidence type="ECO:0000256" key="3">
    <source>
        <dbReference type="ARBA" id="ARBA00022763"/>
    </source>
</evidence>
<dbReference type="AlphaFoldDB" id="A0A410JUQ7"/>
<gene>
    <name evidence="9 12" type="primary">mfd</name>
    <name evidence="12" type="ORF">EP073_00435</name>
</gene>
<dbReference type="InterPro" id="IPR036101">
    <property type="entry name" value="CarD-like/TRCF_RID_sf"/>
</dbReference>
<dbReference type="GO" id="GO:0006355">
    <property type="term" value="P:regulation of DNA-templated transcription"/>
    <property type="evidence" value="ECO:0007669"/>
    <property type="project" value="UniProtKB-UniRule"/>
</dbReference>
<dbReference type="Gene3D" id="2.40.10.170">
    <property type="match status" value="1"/>
</dbReference>
<comment type="similarity">
    <text evidence="9">In the C-terminal section; belongs to the helicase family. RecG subfamily.</text>
</comment>
<dbReference type="KEGG" id="gtl:EP073_00435"/>
<dbReference type="NCBIfam" id="TIGR00580">
    <property type="entry name" value="mfd"/>
    <property type="match status" value="1"/>
</dbReference>
<feature type="domain" description="Helicase C-terminal" evidence="11">
    <location>
        <begin position="763"/>
        <end position="917"/>
    </location>
</feature>
<dbReference type="GO" id="GO:0000716">
    <property type="term" value="P:transcription-coupled nucleotide-excision repair, DNA damage recognition"/>
    <property type="evidence" value="ECO:0007669"/>
    <property type="project" value="UniProtKB-UniRule"/>
</dbReference>
<dbReference type="EMBL" id="CP035108">
    <property type="protein sequence ID" value="QAR31920.1"/>
    <property type="molecule type" value="Genomic_DNA"/>
</dbReference>
<evidence type="ECO:0000259" key="11">
    <source>
        <dbReference type="PROSITE" id="PS51194"/>
    </source>
</evidence>
<accession>A0A410JUQ7</accession>
<dbReference type="OrthoDB" id="9804325at2"/>
<dbReference type="SUPFAM" id="SSF143517">
    <property type="entry name" value="TRCF domain-like"/>
    <property type="match status" value="1"/>
</dbReference>
<dbReference type="InterPro" id="IPR037235">
    <property type="entry name" value="TRCF-like_C_D7"/>
</dbReference>
<dbReference type="SUPFAM" id="SSF141259">
    <property type="entry name" value="CarD-like"/>
    <property type="match status" value="1"/>
</dbReference>
<protein>
    <recommendedName>
        <fullName evidence="9">Transcription-repair-coupling factor</fullName>
        <shortName evidence="9">TRCF</shortName>
        <ecNumber evidence="9">3.6.4.-</ecNumber>
    </recommendedName>
</protein>
<dbReference type="Pfam" id="PF00271">
    <property type="entry name" value="Helicase_C"/>
    <property type="match status" value="1"/>
</dbReference>
<evidence type="ECO:0000256" key="1">
    <source>
        <dbReference type="ARBA" id="ARBA00022490"/>
    </source>
</evidence>
<keyword evidence="3 9" id="KW-0227">DNA damage</keyword>
<evidence type="ECO:0000256" key="9">
    <source>
        <dbReference type="HAMAP-Rule" id="MF_00969"/>
    </source>
</evidence>
<dbReference type="SMART" id="SM00487">
    <property type="entry name" value="DEXDc"/>
    <property type="match status" value="1"/>
</dbReference>
<dbReference type="Gene3D" id="3.40.50.11180">
    <property type="match status" value="1"/>
</dbReference>
<dbReference type="HAMAP" id="MF_00969">
    <property type="entry name" value="TRCF"/>
    <property type="match status" value="1"/>
</dbReference>
<dbReference type="PANTHER" id="PTHR47964">
    <property type="entry name" value="ATP-DEPENDENT DNA HELICASE HOMOLOG RECG, CHLOROPLASTIC"/>
    <property type="match status" value="1"/>
</dbReference>
<evidence type="ECO:0000256" key="8">
    <source>
        <dbReference type="ARBA" id="ARBA00023204"/>
    </source>
</evidence>
<dbReference type="SMART" id="SM00982">
    <property type="entry name" value="TRCF"/>
    <property type="match status" value="1"/>
</dbReference>
<dbReference type="Gene3D" id="3.90.1150.50">
    <property type="entry name" value="Transcription-repair-coupling factor, D7 domain"/>
    <property type="match status" value="1"/>
</dbReference>
<evidence type="ECO:0000256" key="2">
    <source>
        <dbReference type="ARBA" id="ARBA00022741"/>
    </source>
</evidence>
<comment type="similarity">
    <text evidence="9">In the N-terminal section; belongs to the UvrB family.</text>
</comment>
<dbReference type="InterPro" id="IPR005118">
    <property type="entry name" value="TRCF_C"/>
</dbReference>
<dbReference type="Gene3D" id="3.40.50.300">
    <property type="entry name" value="P-loop containing nucleotide triphosphate hydrolases"/>
    <property type="match status" value="2"/>
</dbReference>
<evidence type="ECO:0000313" key="12">
    <source>
        <dbReference type="EMBL" id="QAR31920.1"/>
    </source>
</evidence>
<dbReference type="PROSITE" id="PS51194">
    <property type="entry name" value="HELICASE_CTER"/>
    <property type="match status" value="1"/>
</dbReference>
<dbReference type="InterPro" id="IPR003711">
    <property type="entry name" value="CarD-like/TRCF_RID"/>
</dbReference>
<sequence>MDFTSITGGLWGAGAAYRLRKNFSGGRVLVIASDRNRFDLLLSELVFFFGADRVAPFPEYTQEPFEEARVLTDVLSMRISTLHRLTNGFEGVVLVTPGSLAKTLPPADVFGASVISLKKGGTADREELRYALEYSGYVNVELVSGQGEYTFRGDIAEVFTPQMENPVRIEFFDDEIDRMDVFESFSRRTEKKLEELTILPAGEALFDEDDLAAVNIPSVSEKAKNFGKFAGCHWFSPFIYRSMANLFDYLGAGVQVVTLERDLTDAFIELDNTVKDKQDHYGLPAGAEKNFINAETVEKLLAAREVHLFEESADADSEDGGLAGSAARFTHEKKNLYQSVTDAAAKIKDLLDDRYGVLVCIESRKLKSLFLDFMRDHEIAVTEISSYYKLPAHGIGLYGEKVSGGFIDPRGKVAVVTDEDIFGTVKRKVKKAKKEVYTTSLSDLEPNDYVVHVDYGIGIYRGLVHKEIGGVAGDFLVLEYENGEILYVPLDKIGQIQKYIGAEGRAPRVHSLQTATWKKLKVQASTRAKKLAIDLLKLYADRKVRNGFAFMDDGVLLEQFEQGFEYDETDDQLSAIHDVYQGMEDEKPMERLVCGDVGFGKTEVAMRAACKAAACGKQVGVLVPTTVLARQHYVNFKKRFADMPVNVDYISRYKTSAEIKKTLRRLAAGEVDIIIGTHRLLSKDVEFRDLGLLIIDEEQRFGVAHKEKITALKSNIDIIYLSATPIPRTLQLSMSGIRDISVIETPPEERLPVITRVIKTDEEIKNALLKELERGGQVYFLHNKVEDIESVAESVRKLVPHARLGIAHGQMTADAMESVLYSFYQGELDVLVCTTIVENGIDIANANTIIINNAAHFGLAQVYQLKGRVGRSRRRGYCYMLVPSMTSLNEIARKRLKIIQQLSDLGSGVKIAFYDLQLRGAGDLLGADQSGFMVKIGYELFLRMIEDAVKELKGELNSSRETEVASALPYFISAEYVEDVSLRFDYYRRFSKIQSEKEMRGLLDDLAQVYGEMREETENLGWIMLMKNLAGKVYAEKLAIHTGRVRIIFDKDTPVSPSRLVQVLAEVKAVYKFENENSLVLYFEKKDNFLEKTCEILSELAEG</sequence>
<dbReference type="PANTHER" id="PTHR47964:SF1">
    <property type="entry name" value="ATP-DEPENDENT DNA HELICASE HOMOLOG RECG, CHLOROPLASTIC"/>
    <property type="match status" value="1"/>
</dbReference>
<dbReference type="InterPro" id="IPR041471">
    <property type="entry name" value="UvrB_inter"/>
</dbReference>
<dbReference type="InterPro" id="IPR011545">
    <property type="entry name" value="DEAD/DEAH_box_helicase_dom"/>
</dbReference>
<dbReference type="InterPro" id="IPR027417">
    <property type="entry name" value="P-loop_NTPase"/>
</dbReference>
<dbReference type="SMART" id="SM00490">
    <property type="entry name" value="HELICc"/>
    <property type="match status" value="1"/>
</dbReference>
<dbReference type="SUPFAM" id="SSF52540">
    <property type="entry name" value="P-loop containing nucleoside triphosphate hydrolases"/>
    <property type="match status" value="4"/>
</dbReference>
<evidence type="ECO:0000259" key="10">
    <source>
        <dbReference type="PROSITE" id="PS51192"/>
    </source>
</evidence>
<keyword evidence="6 9" id="KW-0067">ATP-binding</keyword>
<keyword evidence="2 9" id="KW-0547">Nucleotide-binding</keyword>
<dbReference type="PROSITE" id="PS51192">
    <property type="entry name" value="HELICASE_ATP_BIND_1"/>
    <property type="match status" value="1"/>
</dbReference>
<dbReference type="RefSeq" id="WP_128465207.1">
    <property type="nucleotide sequence ID" value="NZ_CP035108.1"/>
</dbReference>